<name>A0AAW1KLQ6_POPJA</name>
<evidence type="ECO:0000256" key="1">
    <source>
        <dbReference type="SAM" id="MobiDB-lite"/>
    </source>
</evidence>
<gene>
    <name evidence="2" type="ORF">QE152_g22157</name>
</gene>
<feature type="compositionally biased region" description="Low complexity" evidence="1">
    <location>
        <begin position="48"/>
        <end position="58"/>
    </location>
</feature>
<protein>
    <submittedName>
        <fullName evidence="2">Uncharacterized protein</fullName>
    </submittedName>
</protein>
<keyword evidence="3" id="KW-1185">Reference proteome</keyword>
<reference evidence="2 3" key="1">
    <citation type="journal article" date="2024" name="BMC Genomics">
        <title>De novo assembly and annotation of Popillia japonica's genome with initial clues to its potential as an invasive pest.</title>
        <authorList>
            <person name="Cucini C."/>
            <person name="Boschi S."/>
            <person name="Funari R."/>
            <person name="Cardaioli E."/>
            <person name="Iannotti N."/>
            <person name="Marturano G."/>
            <person name="Paoli F."/>
            <person name="Bruttini M."/>
            <person name="Carapelli A."/>
            <person name="Frati F."/>
            <person name="Nardi F."/>
        </authorList>
    </citation>
    <scope>NUCLEOTIDE SEQUENCE [LARGE SCALE GENOMIC DNA]</scope>
    <source>
        <strain evidence="2">DMR45628</strain>
    </source>
</reference>
<comment type="caution">
    <text evidence="2">The sequence shown here is derived from an EMBL/GenBank/DDBJ whole genome shotgun (WGS) entry which is preliminary data.</text>
</comment>
<feature type="region of interest" description="Disordered" evidence="1">
    <location>
        <begin position="33"/>
        <end position="128"/>
    </location>
</feature>
<proteinExistence type="predicted"/>
<feature type="compositionally biased region" description="Gly residues" evidence="1">
    <location>
        <begin position="59"/>
        <end position="85"/>
    </location>
</feature>
<accession>A0AAW1KLQ6</accession>
<dbReference type="AlphaFoldDB" id="A0AAW1KLQ6"/>
<dbReference type="EMBL" id="JASPKY010000211">
    <property type="protein sequence ID" value="KAK9720323.1"/>
    <property type="molecule type" value="Genomic_DNA"/>
</dbReference>
<evidence type="ECO:0000313" key="2">
    <source>
        <dbReference type="EMBL" id="KAK9720323.1"/>
    </source>
</evidence>
<organism evidence="2 3">
    <name type="scientific">Popillia japonica</name>
    <name type="common">Japanese beetle</name>
    <dbReference type="NCBI Taxonomy" id="7064"/>
    <lineage>
        <taxon>Eukaryota</taxon>
        <taxon>Metazoa</taxon>
        <taxon>Ecdysozoa</taxon>
        <taxon>Arthropoda</taxon>
        <taxon>Hexapoda</taxon>
        <taxon>Insecta</taxon>
        <taxon>Pterygota</taxon>
        <taxon>Neoptera</taxon>
        <taxon>Endopterygota</taxon>
        <taxon>Coleoptera</taxon>
        <taxon>Polyphaga</taxon>
        <taxon>Scarabaeiformia</taxon>
        <taxon>Scarabaeidae</taxon>
        <taxon>Rutelinae</taxon>
        <taxon>Popillia</taxon>
    </lineage>
</organism>
<dbReference type="Proteomes" id="UP001458880">
    <property type="component" value="Unassembled WGS sequence"/>
</dbReference>
<sequence length="232" mass="23146">MKGALLQVICLVGGRLLPNHCKWTYERGAASSDMFSRREASAKPLDRSGGYNSPSGGYTSSGGSYGQSAGTYGGYGDSRGTGGSLGYDSRAPPQGGAYGDSRGPSSYPDSRGPPPLGSSGAGGGAGGIYSDSRGSATGSAGYGGSAGAGGYASSGGGAAYDSYGSSRSGAYDTAYPPLPQQRGYASGGGPAPRRDMPPGPGATLLSGTIYTCIHIYGIYIYIDDYVNIALIN</sequence>
<evidence type="ECO:0000313" key="3">
    <source>
        <dbReference type="Proteomes" id="UP001458880"/>
    </source>
</evidence>
<feature type="region of interest" description="Disordered" evidence="1">
    <location>
        <begin position="166"/>
        <end position="199"/>
    </location>
</feature>
<feature type="compositionally biased region" description="Basic and acidic residues" evidence="1">
    <location>
        <begin position="35"/>
        <end position="46"/>
    </location>
</feature>